<evidence type="ECO:0000313" key="4">
    <source>
        <dbReference type="EMBL" id="PAD73966.1"/>
    </source>
</evidence>
<dbReference type="EMBL" id="WOAA01000017">
    <property type="protein sequence ID" value="MUG67724.1"/>
    <property type="molecule type" value="Genomic_DNA"/>
</dbReference>
<dbReference type="AlphaFoldDB" id="A0A268ELH2"/>
<keyword evidence="2" id="KW-0472">Membrane</keyword>
<organism evidence="4 5">
    <name type="scientific">Paenibacillus campinasensis</name>
    <dbReference type="NCBI Taxonomy" id="66347"/>
    <lineage>
        <taxon>Bacteria</taxon>
        <taxon>Bacillati</taxon>
        <taxon>Bacillota</taxon>
        <taxon>Bacilli</taxon>
        <taxon>Bacillales</taxon>
        <taxon>Paenibacillaceae</taxon>
        <taxon>Paenibacillus</taxon>
    </lineage>
</organism>
<name>A0A268ELH2_9BACL</name>
<gene>
    <name evidence="4" type="ORF">CHH67_19230</name>
    <name evidence="3" type="ORF">GNP94_17170</name>
</gene>
<evidence type="ECO:0000313" key="5">
    <source>
        <dbReference type="Proteomes" id="UP000215596"/>
    </source>
</evidence>
<evidence type="ECO:0000256" key="2">
    <source>
        <dbReference type="SAM" id="Phobius"/>
    </source>
</evidence>
<accession>A0A268ELH2</accession>
<dbReference type="RefSeq" id="WP_095266914.1">
    <property type="nucleotide sequence ID" value="NZ_NPBY01000061.1"/>
</dbReference>
<reference evidence="3 6" key="2">
    <citation type="submission" date="2019-11" db="EMBL/GenBank/DDBJ databases">
        <title>Draft genome sequences of five Paenibacillus species of dairy origin.</title>
        <authorList>
            <person name="Olajide A.M."/>
            <person name="Chen S."/>
            <person name="Lapointe G."/>
        </authorList>
    </citation>
    <scope>NUCLEOTIDE SEQUENCE [LARGE SCALE GENOMIC DNA]</scope>
    <source>
        <strain evidence="3 6">3CS1</strain>
    </source>
</reference>
<evidence type="ECO:0000313" key="3">
    <source>
        <dbReference type="EMBL" id="MUG67724.1"/>
    </source>
</evidence>
<protein>
    <submittedName>
        <fullName evidence="4">Uncharacterized protein</fullName>
    </submittedName>
</protein>
<evidence type="ECO:0000256" key="1">
    <source>
        <dbReference type="SAM" id="MobiDB-lite"/>
    </source>
</evidence>
<reference evidence="4 5" key="1">
    <citation type="submission" date="2017-07" db="EMBL/GenBank/DDBJ databases">
        <title>Isolation and whole genome analysis of endospore-forming bacteria from heroin.</title>
        <authorList>
            <person name="Kalinowski J."/>
            <person name="Ahrens B."/>
            <person name="Al-Dilaimi A."/>
            <person name="Winkler A."/>
            <person name="Wibberg D."/>
            <person name="Schleenbecker U."/>
            <person name="Ruckert C."/>
            <person name="Wolfel R."/>
            <person name="Grass G."/>
        </authorList>
    </citation>
    <scope>NUCLEOTIDE SEQUENCE [LARGE SCALE GENOMIC DNA]</scope>
    <source>
        <strain evidence="4 5">7537-G1</strain>
    </source>
</reference>
<dbReference type="Proteomes" id="UP000215596">
    <property type="component" value="Unassembled WGS sequence"/>
</dbReference>
<feature type="transmembrane region" description="Helical" evidence="2">
    <location>
        <begin position="6"/>
        <end position="25"/>
    </location>
</feature>
<evidence type="ECO:0000313" key="6">
    <source>
        <dbReference type="Proteomes" id="UP000435177"/>
    </source>
</evidence>
<keyword evidence="2" id="KW-1133">Transmembrane helix</keyword>
<feature type="region of interest" description="Disordered" evidence="1">
    <location>
        <begin position="30"/>
        <end position="55"/>
    </location>
</feature>
<dbReference type="OrthoDB" id="2679368at2"/>
<dbReference type="Proteomes" id="UP000435177">
    <property type="component" value="Unassembled WGS sequence"/>
</dbReference>
<keyword evidence="2" id="KW-0812">Transmembrane</keyword>
<proteinExistence type="predicted"/>
<comment type="caution">
    <text evidence="4">The sequence shown here is derived from an EMBL/GenBank/DDBJ whole genome shotgun (WGS) entry which is preliminary data.</text>
</comment>
<sequence>MDIHTGLWISIAVVIGAIVIGAVLWDRRKRRKGRSGTVVPLQGKRKGAGSADTQPCSRCRKRRKLTYYANDAGVVSGLCTECKKVLERHQELYPM</sequence>
<keyword evidence="6" id="KW-1185">Reference proteome</keyword>
<dbReference type="EMBL" id="NPBY01000061">
    <property type="protein sequence ID" value="PAD73966.1"/>
    <property type="molecule type" value="Genomic_DNA"/>
</dbReference>